<reference evidence="3 4" key="1">
    <citation type="submission" date="2024-01" db="EMBL/GenBank/DDBJ databases">
        <title>Comparative genomics of Cryptococcus and Kwoniella reveals pathogenesis evolution and contrasting modes of karyotype evolution via chromosome fusion or intercentromeric recombination.</title>
        <authorList>
            <person name="Coelho M.A."/>
            <person name="David-Palma M."/>
            <person name="Shea T."/>
            <person name="Bowers K."/>
            <person name="McGinley-Smith S."/>
            <person name="Mohammad A.W."/>
            <person name="Gnirke A."/>
            <person name="Yurkov A.M."/>
            <person name="Nowrousian M."/>
            <person name="Sun S."/>
            <person name="Cuomo C.A."/>
            <person name="Heitman J."/>
        </authorList>
    </citation>
    <scope>NUCLEOTIDE SEQUENCE [LARGE SCALE GENOMIC DNA]</scope>
    <source>
        <strain evidence="3">CBS 11374</strain>
    </source>
</reference>
<feature type="compositionally biased region" description="Basic residues" evidence="1">
    <location>
        <begin position="1267"/>
        <end position="1277"/>
    </location>
</feature>
<feature type="compositionally biased region" description="Basic and acidic residues" evidence="1">
    <location>
        <begin position="49"/>
        <end position="70"/>
    </location>
</feature>
<feature type="compositionally biased region" description="Basic and acidic residues" evidence="1">
    <location>
        <begin position="1798"/>
        <end position="1813"/>
    </location>
</feature>
<gene>
    <name evidence="3" type="ORF">IL334_001679</name>
</gene>
<feature type="compositionally biased region" description="Basic and acidic residues" evidence="1">
    <location>
        <begin position="1759"/>
        <end position="1780"/>
    </location>
</feature>
<feature type="compositionally biased region" description="Acidic residues" evidence="1">
    <location>
        <begin position="745"/>
        <end position="755"/>
    </location>
</feature>
<evidence type="ECO:0000313" key="3">
    <source>
        <dbReference type="EMBL" id="WRT64745.1"/>
    </source>
</evidence>
<dbReference type="RefSeq" id="XP_062789485.1">
    <property type="nucleotide sequence ID" value="XM_062933434.1"/>
</dbReference>
<feature type="compositionally biased region" description="Basic and acidic residues" evidence="1">
    <location>
        <begin position="1893"/>
        <end position="1934"/>
    </location>
</feature>
<feature type="region of interest" description="Disordered" evidence="1">
    <location>
        <begin position="593"/>
        <end position="699"/>
    </location>
</feature>
<feature type="compositionally biased region" description="Basic and acidic residues" evidence="1">
    <location>
        <begin position="949"/>
        <end position="961"/>
    </location>
</feature>
<keyword evidence="2" id="KW-0472">Membrane</keyword>
<feature type="transmembrane region" description="Helical" evidence="2">
    <location>
        <begin position="2467"/>
        <end position="2488"/>
    </location>
</feature>
<feature type="compositionally biased region" description="Polar residues" evidence="1">
    <location>
        <begin position="140"/>
        <end position="154"/>
    </location>
</feature>
<feature type="transmembrane region" description="Helical" evidence="2">
    <location>
        <begin position="2528"/>
        <end position="2550"/>
    </location>
</feature>
<feature type="compositionally biased region" description="Low complexity" evidence="1">
    <location>
        <begin position="2113"/>
        <end position="2129"/>
    </location>
</feature>
<feature type="compositionally biased region" description="Basic and acidic residues" evidence="1">
    <location>
        <begin position="2172"/>
        <end position="2193"/>
    </location>
</feature>
<protein>
    <submittedName>
        <fullName evidence="3">Uncharacterized protein</fullName>
    </submittedName>
</protein>
<feature type="region of interest" description="Disordered" evidence="1">
    <location>
        <begin position="1387"/>
        <end position="1471"/>
    </location>
</feature>
<feature type="compositionally biased region" description="Basic and acidic residues" evidence="1">
    <location>
        <begin position="1436"/>
        <end position="1446"/>
    </location>
</feature>
<evidence type="ECO:0000313" key="4">
    <source>
        <dbReference type="Proteomes" id="UP001329825"/>
    </source>
</evidence>
<feature type="compositionally biased region" description="Basic and acidic residues" evidence="1">
    <location>
        <begin position="990"/>
        <end position="1028"/>
    </location>
</feature>
<feature type="compositionally biased region" description="Acidic residues" evidence="1">
    <location>
        <begin position="1243"/>
        <end position="1253"/>
    </location>
</feature>
<feature type="compositionally biased region" description="Basic residues" evidence="1">
    <location>
        <begin position="680"/>
        <end position="690"/>
    </location>
</feature>
<feature type="compositionally biased region" description="Low complexity" evidence="1">
    <location>
        <begin position="273"/>
        <end position="284"/>
    </location>
</feature>
<feature type="compositionally biased region" description="Basic and acidic residues" evidence="1">
    <location>
        <begin position="1685"/>
        <end position="1705"/>
    </location>
</feature>
<feature type="compositionally biased region" description="Polar residues" evidence="1">
    <location>
        <begin position="1990"/>
        <end position="2001"/>
    </location>
</feature>
<feature type="compositionally biased region" description="Basic and acidic residues" evidence="1">
    <location>
        <begin position="2017"/>
        <end position="2042"/>
    </location>
</feature>
<feature type="compositionally biased region" description="Polar residues" evidence="1">
    <location>
        <begin position="845"/>
        <end position="858"/>
    </location>
</feature>
<feature type="compositionally biased region" description="Polar residues" evidence="1">
    <location>
        <begin position="430"/>
        <end position="440"/>
    </location>
</feature>
<feature type="region of interest" description="Disordered" evidence="1">
    <location>
        <begin position="845"/>
        <end position="873"/>
    </location>
</feature>
<feature type="compositionally biased region" description="Basic and acidic residues" evidence="1">
    <location>
        <begin position="1158"/>
        <end position="1168"/>
    </location>
</feature>
<feature type="compositionally biased region" description="Basic and acidic residues" evidence="1">
    <location>
        <begin position="1824"/>
        <end position="1838"/>
    </location>
</feature>
<feature type="compositionally biased region" description="Basic and acidic residues" evidence="1">
    <location>
        <begin position="1111"/>
        <end position="1148"/>
    </location>
</feature>
<feature type="transmembrane region" description="Helical" evidence="2">
    <location>
        <begin position="2604"/>
        <end position="2627"/>
    </location>
</feature>
<feature type="compositionally biased region" description="Basic and acidic residues" evidence="1">
    <location>
        <begin position="1735"/>
        <end position="1744"/>
    </location>
</feature>
<feature type="compositionally biased region" description="Basic and acidic residues" evidence="1">
    <location>
        <begin position="1093"/>
        <end position="1104"/>
    </location>
</feature>
<dbReference type="EMBL" id="CP141882">
    <property type="protein sequence ID" value="WRT64745.1"/>
    <property type="molecule type" value="Genomic_DNA"/>
</dbReference>
<feature type="compositionally biased region" description="Basic and acidic residues" evidence="1">
    <location>
        <begin position="1617"/>
        <end position="1638"/>
    </location>
</feature>
<sequence length="2652" mass="301083">MTAVHVAAREAGYLVGVLSVILLISWFKFGRGSKNSLEDDEKARRQKQKERERERERERDRDRNKNKGDENSNNGKNDNRNANNNGRDQGGTSRDPNTPENTTPSTSFDPPPTLADDDGNGKRGRSFNPDDDSDRGTGIPITTSFTINPQTTLDLTTNPDDKVQLTIGANNGIGGGGGGGGGADGGADGYETGISNYGFRSGGGDGERQPIYNGRILRQPLTASIPIENDLVSPLLTQQLPPEQRRIRPPPFSPFDAITPFTPRVNRGFQLQPITPGPIRIPRGARNDTRTRSRFDPFAEPELISPSTSSLSSSNSTFSGISENLTPILGEVGMKRDPILIGTAIMPGEMDPFAYNSAIPEKSHFDYHDLELELEKPGLVRNRNRNGDIDIDTDVQPQPINLRTRRLSQVLNVPDISSESISDYGRGDPLNTTKVDSEASSPIRLNPIYVNDPKDVRSGKRDIEETDLSPLKAGVNDPLSDTPAGTKTKRKERQRERAGRERRWSNVEAVTPQAVNLPTPLGEERKARRKNRERAEIDLDVNEKVRARDRVPISPERVRGKERQKKMKRARVKVIDRETGRVKTEEVLVTDVSDSERVKDRLKPKRRVRVSISDSETESIIGETEKEKRRAKEKEKRKQRLKLENSDDQYLTVDSDGKKIKKKRRRRIAVSDDEEEDKKIKRKQKQRLRSRSGEITEGESEIEIMDQYGKIRRKKKAGLRGGDEGEELVRSRKNRRREKVGYEGGLDDEGEEEELYERHMDKSGKSRMRKLPRNDPYQQAFAKRQRQADGIGIENEEGYDYVDGQYRPMRIKGQNQQFNPSEILSQRHPLQEQYQQQQAVQVPMNGNNGVQVPQNSDFHQVRNPIDRSLDDQIRTEYPSLSRIDRDELAELRMKKLRSEQESQPLAGRERLRPQNEIRDDEEAVDRQRAIKGPGRTNMRNEAEDGTAEFAHETREELENPRQRTGPRKRSVINTDNGQEESLEDFEEGQEGNKTRKKDDEELERLRKAKMDAILGDRDGHNLMARPDRPTGPGQSFRKTRRKVQIEDDKPMSDGIPQEKEPDVKKDDMVHPDEAAHPQDVANGQGHHSPTVTKEYHSALQEMKDTTPPLSETKDRTQSSPTVKKECQDRSHVEPPRKTARTDDAETHKPLTSTQDYHSSLREIKEGDSKPFPAETNPREDTRAKKTARPQVSQSKEGPIDTEEYHPALKDIKESESVKTRDPHDAPRTVRRHREEDEKREIVDVTEFDDEEVGVYERTGKLPSRLQNKTKKKSRRHRPVDDEEVSVEDAVMGRSSRRKDSRSLETYDLDTSTELRHQTRNRSTDKTNNQLQLARDTRTPDEDEDIGAPSPVLRKQATQNRDRKGEALLSKNDQANVKASAEYLVQAKSSSKAQPASPTFSEADTVVESDNERVQSTSMPVMKRKDIQKTGRKREKQHQTSEGRENIESNGSHVRKQPMGHNARDEPVSPDLFDHTADVKPATYRLNDRILNEKDGKIVTDVSQKKSDANRLSDPFLQDPIGVFNASLHKQDPIQVQTVSIPDQPFTTGTTTDAFMRREQLNQAAYKSEQRELDEAAKERELAQKSQKYTLEVDIEHNRKVDAIYKRRHAREERYRRAIKDGFNHTGEGSRDDARHQDSGKAPNGASKNPQASSPKRPLLEKPEKIDEYHNISDMMDSSRPVPQPEVDRIRENRDPFQRSPEKTIHPQDFGPHITPEEEEKSKEKTFTHRKRHRKTGDLTEEDLRNTPLPSPKIPIPNEKFTKNNEEIWRKDLENKQRPPEQEPESPQGESWNAGWGYNRRDEEALKKDRKIEELTQETVRKRKIDAEEMKRIEQEYAKRHNRLPPKSPGASDNQSKPKDKRGHVARNKGDPEDGSKTVVDGHPSTPDISAIRNSERKGEPTDLAEDKVSNPQSKTRETEEWNREGDQEHDEVPERRKRKDSRGSGIEEEVKTTPKPKERNFGRRGEDSRDRSKGDARYENTSEFPKGASKHSQGSPPSTSRALGGSNPLQHRRRRPREKDNDPISKTEPHIRGNKRDDRNVQGDEATVSDEDSTGGRSRRKDAFETPKHEARGPERIGRQPVIDQVDQPRNGLNRGLGRDQRSNDTSKGGLNRSQESSSPISPLSPESRSALKDRKTRRDEGVKDGAGGDVIMEVSPVEATGPEIDTSYGRGDGKNSKQRQERKAGFADEQGHDGSNIPKQNRRPRDDGDESDRRKSESEDETSAGQPDQRFRHIKRGRSEEDTVDSEDDGQEGTSGERAQRKFKGRNQTEKMKKDAKKEAIEKKKKEKSSAAESSPQGGYHTEAISRNVKTHFKAGWHILKYAPLWSIMSATAFIIYVEVSRQLFAMLSISTGSTTLSKRGSVESLGYDLGITGTWFSNMFKSIGIESESFFVFLSLWNVICILILAILTSVTLDAASTPHHQEDSKTRLWRWVKGIITSTTRVVLMDRHLHSPRKVFSRAGPMSVIRFIVFGCQIVGTMFIFRQIMSLAYLKSNGSKTTFSTLPDVTVTQNSLASLAEKMSTGSTFTIVNILFCLLMLNLALSWYSFLHPRKKAWKHSRSVTKWIAISMITATFTICLIYFQEIANYLLLDNKSSSSQSGNATIVLLGANVMFVSLLPGMGFVVYELDKVWCRRYPNGVFKWKKSGHRGS</sequence>
<feature type="compositionally biased region" description="Basic and acidic residues" evidence="1">
    <location>
        <begin position="623"/>
        <end position="645"/>
    </location>
</feature>
<evidence type="ECO:0000256" key="1">
    <source>
        <dbReference type="SAM" id="MobiDB-lite"/>
    </source>
</evidence>
<keyword evidence="4" id="KW-1185">Reference proteome</keyword>
<feature type="compositionally biased region" description="Basic and acidic residues" evidence="1">
    <location>
        <begin position="1461"/>
        <end position="1471"/>
    </location>
</feature>
<feature type="compositionally biased region" description="Basic and acidic residues" evidence="1">
    <location>
        <begin position="2130"/>
        <end position="2144"/>
    </location>
</feature>
<dbReference type="Proteomes" id="UP001329825">
    <property type="component" value="Chromosome 2"/>
</dbReference>
<feature type="compositionally biased region" description="Low complexity" evidence="1">
    <location>
        <begin position="96"/>
        <end position="108"/>
    </location>
</feature>
<keyword evidence="2" id="KW-1133">Transmembrane helix</keyword>
<feature type="compositionally biased region" description="Basic and acidic residues" evidence="1">
    <location>
        <begin position="2204"/>
        <end position="2218"/>
    </location>
</feature>
<evidence type="ECO:0000256" key="2">
    <source>
        <dbReference type="SAM" id="Phobius"/>
    </source>
</evidence>
<feature type="region of interest" description="Disordered" evidence="1">
    <location>
        <begin position="418"/>
        <end position="505"/>
    </location>
</feature>
<feature type="compositionally biased region" description="Basic and acidic residues" evidence="1">
    <location>
        <begin position="864"/>
        <end position="873"/>
    </location>
</feature>
<feature type="transmembrane region" description="Helical" evidence="2">
    <location>
        <begin position="2391"/>
        <end position="2411"/>
    </location>
</feature>
<feature type="compositionally biased region" description="Basic and acidic residues" evidence="1">
    <location>
        <begin position="2268"/>
        <end position="2291"/>
    </location>
</feature>
<organism evidence="3 4">
    <name type="scientific">Kwoniella shivajii</name>
    <dbReference type="NCBI Taxonomy" id="564305"/>
    <lineage>
        <taxon>Eukaryota</taxon>
        <taxon>Fungi</taxon>
        <taxon>Dikarya</taxon>
        <taxon>Basidiomycota</taxon>
        <taxon>Agaricomycotina</taxon>
        <taxon>Tremellomycetes</taxon>
        <taxon>Tremellales</taxon>
        <taxon>Cryptococcaceae</taxon>
        <taxon>Kwoniella</taxon>
    </lineage>
</organism>
<keyword evidence="2" id="KW-0812">Transmembrane</keyword>
<name>A0ABZ1CU60_9TREE</name>
<feature type="compositionally biased region" description="Low complexity" evidence="1">
    <location>
        <begin position="71"/>
        <end position="87"/>
    </location>
</feature>
<feature type="compositionally biased region" description="Basic and acidic residues" evidence="1">
    <location>
        <begin position="1202"/>
        <end position="1242"/>
    </location>
</feature>
<feature type="compositionally biased region" description="Basic and acidic residues" evidence="1">
    <location>
        <begin position="1312"/>
        <end position="1324"/>
    </location>
</feature>
<feature type="compositionally biased region" description="Basic and acidic residues" evidence="1">
    <location>
        <begin position="1043"/>
        <end position="1076"/>
    </location>
</feature>
<feature type="compositionally biased region" description="Basic and acidic residues" evidence="1">
    <location>
        <begin position="2061"/>
        <end position="2078"/>
    </location>
</feature>
<feature type="compositionally biased region" description="Acidic residues" evidence="1">
    <location>
        <begin position="977"/>
        <end position="989"/>
    </location>
</feature>
<feature type="region of interest" description="Disordered" evidence="1">
    <location>
        <begin position="1617"/>
        <end position="2303"/>
    </location>
</feature>
<proteinExistence type="predicted"/>
<feature type="compositionally biased region" description="Basic and acidic residues" evidence="1">
    <location>
        <begin position="907"/>
        <end position="917"/>
    </location>
</feature>
<feature type="compositionally biased region" description="Basic and acidic residues" evidence="1">
    <location>
        <begin position="1948"/>
        <end position="1980"/>
    </location>
</feature>
<dbReference type="GeneID" id="87953810"/>
<feature type="region of interest" description="Disordered" evidence="1">
    <location>
        <begin position="894"/>
        <end position="1375"/>
    </location>
</feature>
<feature type="region of interest" description="Disordered" evidence="1">
    <location>
        <begin position="32"/>
        <end position="154"/>
    </location>
</feature>
<feature type="compositionally biased region" description="Basic residues" evidence="1">
    <location>
        <begin position="659"/>
        <end position="668"/>
    </location>
</feature>
<feature type="compositionally biased region" description="Basic and acidic residues" evidence="1">
    <location>
        <begin position="1657"/>
        <end position="1670"/>
    </location>
</feature>
<accession>A0ABZ1CU60</accession>
<feature type="compositionally biased region" description="Acidic residues" evidence="1">
    <location>
        <begin position="2243"/>
        <end position="2252"/>
    </location>
</feature>
<feature type="region of interest" description="Disordered" evidence="1">
    <location>
        <begin position="269"/>
        <end position="292"/>
    </location>
</feature>
<feature type="compositionally biased region" description="Basic and acidic residues" evidence="1">
    <location>
        <begin position="493"/>
        <end position="505"/>
    </location>
</feature>
<feature type="transmembrane region" description="Helical" evidence="2">
    <location>
        <begin position="12"/>
        <end position="29"/>
    </location>
</feature>
<feature type="transmembrane region" description="Helical" evidence="2">
    <location>
        <begin position="2562"/>
        <end position="2584"/>
    </location>
</feature>
<feature type="region of interest" description="Disordered" evidence="1">
    <location>
        <begin position="711"/>
        <end position="772"/>
    </location>
</feature>
<feature type="compositionally biased region" description="Basic and acidic residues" evidence="1">
    <location>
        <begin position="452"/>
        <end position="463"/>
    </location>
</feature>
<feature type="compositionally biased region" description="Basic and acidic residues" evidence="1">
    <location>
        <begin position="721"/>
        <end position="730"/>
    </location>
</feature>
<feature type="compositionally biased region" description="Low complexity" evidence="1">
    <location>
        <begin position="1387"/>
        <end position="1397"/>
    </location>
</feature>